<keyword evidence="2" id="KW-1185">Reference proteome</keyword>
<evidence type="ECO:0000313" key="1">
    <source>
        <dbReference type="EMBL" id="GGB07504.1"/>
    </source>
</evidence>
<comment type="caution">
    <text evidence="1">The sequence shown here is derived from an EMBL/GenBank/DDBJ whole genome shotgun (WGS) entry which is preliminary data.</text>
</comment>
<evidence type="ECO:0008006" key="3">
    <source>
        <dbReference type="Google" id="ProtNLM"/>
    </source>
</evidence>
<name>A0ABQ1I1M9_9ALTE</name>
<dbReference type="EMBL" id="BMDY01000011">
    <property type="protein sequence ID" value="GGB07504.1"/>
    <property type="molecule type" value="Genomic_DNA"/>
</dbReference>
<dbReference type="CDD" id="cd00093">
    <property type="entry name" value="HTH_XRE"/>
    <property type="match status" value="1"/>
</dbReference>
<dbReference type="Proteomes" id="UP000651977">
    <property type="component" value="Unassembled WGS sequence"/>
</dbReference>
<reference evidence="2" key="1">
    <citation type="journal article" date="2019" name="Int. J. Syst. Evol. Microbiol.">
        <title>The Global Catalogue of Microorganisms (GCM) 10K type strain sequencing project: providing services to taxonomists for standard genome sequencing and annotation.</title>
        <authorList>
            <consortium name="The Broad Institute Genomics Platform"/>
            <consortium name="The Broad Institute Genome Sequencing Center for Infectious Disease"/>
            <person name="Wu L."/>
            <person name="Ma J."/>
        </authorList>
    </citation>
    <scope>NUCLEOTIDE SEQUENCE [LARGE SCALE GENOMIC DNA]</scope>
    <source>
        <strain evidence="2">CGMCC 1.10131</strain>
    </source>
</reference>
<sequence length="142" mass="16122">MNNTKPNNLPVGSFEFADISEREYRSMQIDRIEGIMAYCSLNRHQLAKLSGISKTALYNKLDRDGNAGFSQLELFRIAKALDLSVVYLLPLSQTERDRVKGPPVPASSIRFVDEMLGAEAADIEFLHGIHKLFQQYMKQRKS</sequence>
<accession>A0ABQ1I1M9</accession>
<dbReference type="InterPro" id="IPR001387">
    <property type="entry name" value="Cro/C1-type_HTH"/>
</dbReference>
<dbReference type="RefSeq" id="WP_055733034.1">
    <property type="nucleotide sequence ID" value="NZ_BMDY01000011.1"/>
</dbReference>
<organism evidence="1 2">
    <name type="scientific">Agarivorans gilvus</name>
    <dbReference type="NCBI Taxonomy" id="680279"/>
    <lineage>
        <taxon>Bacteria</taxon>
        <taxon>Pseudomonadati</taxon>
        <taxon>Pseudomonadota</taxon>
        <taxon>Gammaproteobacteria</taxon>
        <taxon>Alteromonadales</taxon>
        <taxon>Alteromonadaceae</taxon>
        <taxon>Agarivorans</taxon>
    </lineage>
</organism>
<protein>
    <recommendedName>
        <fullName evidence="3">XRE family transcriptional regulator</fullName>
    </recommendedName>
</protein>
<evidence type="ECO:0000313" key="2">
    <source>
        <dbReference type="Proteomes" id="UP000651977"/>
    </source>
</evidence>
<gene>
    <name evidence="1" type="ORF">GCM10007414_21070</name>
</gene>
<proteinExistence type="predicted"/>